<dbReference type="Proteomes" id="UP000234323">
    <property type="component" value="Unassembled WGS sequence"/>
</dbReference>
<sequence length="123" mass="14606">FGRLSSSEKQRKIKIRLGCLEWDSEEQNTQRFVSSVLGRWIYRFGLRFLGVEYTGFGFWLLDVEYIICFDFRFLDFGYVGFDFRFLGFGYIGFDFRLGFGYMGKFSLQIFGWVSLSDFCQIAE</sequence>
<feature type="non-terminal residue" evidence="1">
    <location>
        <position position="1"/>
    </location>
</feature>
<proteinExistence type="predicted"/>
<comment type="caution">
    <text evidence="1">The sequence shown here is derived from an EMBL/GenBank/DDBJ whole genome shotgun (WGS) entry which is preliminary data.</text>
</comment>
<evidence type="ECO:0000313" key="1">
    <source>
        <dbReference type="EMBL" id="PKY55338.1"/>
    </source>
</evidence>
<keyword evidence="2" id="KW-1185">Reference proteome</keyword>
<dbReference type="AlphaFoldDB" id="A0A2I1H8Y7"/>
<name>A0A2I1H8Y7_9GLOM</name>
<reference evidence="1 2" key="1">
    <citation type="submission" date="2015-10" db="EMBL/GenBank/DDBJ databases">
        <title>Genome analyses suggest a sexual origin of heterokaryosis in a supposedly ancient asexual fungus.</title>
        <authorList>
            <person name="Ropars J."/>
            <person name="Sedzielewska K."/>
            <person name="Noel J."/>
            <person name="Charron P."/>
            <person name="Farinelli L."/>
            <person name="Marton T."/>
            <person name="Kruger M."/>
            <person name="Pelin A."/>
            <person name="Brachmann A."/>
            <person name="Corradi N."/>
        </authorList>
    </citation>
    <scope>NUCLEOTIDE SEQUENCE [LARGE SCALE GENOMIC DNA]</scope>
    <source>
        <strain evidence="1 2">A4</strain>
    </source>
</reference>
<evidence type="ECO:0000313" key="2">
    <source>
        <dbReference type="Proteomes" id="UP000234323"/>
    </source>
</evidence>
<gene>
    <name evidence="1" type="ORF">RhiirA4_474705</name>
</gene>
<protein>
    <submittedName>
        <fullName evidence="1">Uncharacterized protein</fullName>
    </submittedName>
</protein>
<dbReference type="EMBL" id="LLXI01001829">
    <property type="protein sequence ID" value="PKY55338.1"/>
    <property type="molecule type" value="Genomic_DNA"/>
</dbReference>
<organism evidence="1 2">
    <name type="scientific">Rhizophagus irregularis</name>
    <dbReference type="NCBI Taxonomy" id="588596"/>
    <lineage>
        <taxon>Eukaryota</taxon>
        <taxon>Fungi</taxon>
        <taxon>Fungi incertae sedis</taxon>
        <taxon>Mucoromycota</taxon>
        <taxon>Glomeromycotina</taxon>
        <taxon>Glomeromycetes</taxon>
        <taxon>Glomerales</taxon>
        <taxon>Glomeraceae</taxon>
        <taxon>Rhizophagus</taxon>
    </lineage>
</organism>
<accession>A0A2I1H8Y7</accession>